<evidence type="ECO:0000256" key="2">
    <source>
        <dbReference type="ARBA" id="ARBA00001966"/>
    </source>
</evidence>
<keyword evidence="11" id="KW-0408">Iron</keyword>
<evidence type="ECO:0000313" key="21">
    <source>
        <dbReference type="Proteomes" id="UP000185812"/>
    </source>
</evidence>
<dbReference type="SUPFAM" id="SSF55874">
    <property type="entry name" value="ATPase domain of HSP90 chaperone/DNA topoisomerase II/histidine kinase"/>
    <property type="match status" value="1"/>
</dbReference>
<dbReference type="PANTHER" id="PTHR24421">
    <property type="entry name" value="NITRATE/NITRITE SENSOR PROTEIN NARX-RELATED"/>
    <property type="match status" value="1"/>
</dbReference>
<dbReference type="GO" id="GO:0006355">
    <property type="term" value="P:regulation of DNA-templated transcription"/>
    <property type="evidence" value="ECO:0007669"/>
    <property type="project" value="InterPro"/>
</dbReference>
<dbReference type="InterPro" id="IPR003594">
    <property type="entry name" value="HATPase_dom"/>
</dbReference>
<dbReference type="GO" id="GO:0005737">
    <property type="term" value="C:cytoplasm"/>
    <property type="evidence" value="ECO:0007669"/>
    <property type="project" value="UniProtKB-SubCell"/>
</dbReference>
<keyword evidence="17" id="KW-0472">Membrane</keyword>
<evidence type="ECO:0000256" key="1">
    <source>
        <dbReference type="ARBA" id="ARBA00000085"/>
    </source>
</evidence>
<dbReference type="SMART" id="SM00091">
    <property type="entry name" value="PAS"/>
    <property type="match status" value="1"/>
</dbReference>
<dbReference type="Proteomes" id="UP000185812">
    <property type="component" value="Unassembled WGS sequence"/>
</dbReference>
<dbReference type="InterPro" id="IPR005467">
    <property type="entry name" value="His_kinase_dom"/>
</dbReference>
<dbReference type="Gene3D" id="3.30.450.20">
    <property type="entry name" value="PAS domain"/>
    <property type="match status" value="1"/>
</dbReference>
<dbReference type="GO" id="GO:0046983">
    <property type="term" value="F:protein dimerization activity"/>
    <property type="evidence" value="ECO:0007669"/>
    <property type="project" value="InterPro"/>
</dbReference>
<evidence type="ECO:0000256" key="12">
    <source>
        <dbReference type="ARBA" id="ARBA00023012"/>
    </source>
</evidence>
<reference evidence="21" key="1">
    <citation type="submission" date="2016-11" db="EMBL/GenBank/DDBJ databases">
        <authorList>
            <person name="Varghese N."/>
            <person name="Submissions S."/>
        </authorList>
    </citation>
    <scope>NUCLEOTIDE SEQUENCE [LARGE SCALE GENOMIC DNA]</scope>
    <source>
        <strain evidence="21">DSM 22212</strain>
    </source>
</reference>
<keyword evidence="6" id="KW-0004">4Fe-4S</keyword>
<evidence type="ECO:0000256" key="6">
    <source>
        <dbReference type="ARBA" id="ARBA00022485"/>
    </source>
</evidence>
<keyword evidence="17" id="KW-1133">Transmembrane helix</keyword>
<evidence type="ECO:0000259" key="19">
    <source>
        <dbReference type="PROSITE" id="PS50112"/>
    </source>
</evidence>
<dbReference type="InterPro" id="IPR036890">
    <property type="entry name" value="HATPase_C_sf"/>
</dbReference>
<keyword evidence="8" id="KW-0808">Transferase</keyword>
<dbReference type="GO" id="GO:0046872">
    <property type="term" value="F:metal ion binding"/>
    <property type="evidence" value="ECO:0007669"/>
    <property type="project" value="UniProtKB-KW"/>
</dbReference>
<keyword evidence="12" id="KW-0902">Two-component regulatory system</keyword>
<dbReference type="GO" id="GO:0000155">
    <property type="term" value="F:phosphorelay sensor kinase activity"/>
    <property type="evidence" value="ECO:0007669"/>
    <property type="project" value="InterPro"/>
</dbReference>
<evidence type="ECO:0000256" key="15">
    <source>
        <dbReference type="ARBA" id="ARBA00030800"/>
    </source>
</evidence>
<feature type="domain" description="PAS" evidence="19">
    <location>
        <begin position="92"/>
        <end position="152"/>
    </location>
</feature>
<keyword evidence="17" id="KW-0812">Transmembrane</keyword>
<evidence type="ECO:0000256" key="16">
    <source>
        <dbReference type="SAM" id="Coils"/>
    </source>
</evidence>
<dbReference type="InterPro" id="IPR013767">
    <property type="entry name" value="PAS_fold"/>
</dbReference>
<dbReference type="PROSITE" id="PS50112">
    <property type="entry name" value="PAS"/>
    <property type="match status" value="1"/>
</dbReference>
<evidence type="ECO:0000256" key="4">
    <source>
        <dbReference type="ARBA" id="ARBA00012438"/>
    </source>
</evidence>
<keyword evidence="13" id="KW-0411">Iron-sulfur</keyword>
<dbReference type="InterPro" id="IPR004358">
    <property type="entry name" value="Sig_transdc_His_kin-like_C"/>
</dbReference>
<proteinExistence type="predicted"/>
<dbReference type="AlphaFoldDB" id="A0A1M6UQ67"/>
<dbReference type="Gene3D" id="3.30.565.10">
    <property type="entry name" value="Histidine kinase-like ATPase, C-terminal domain"/>
    <property type="match status" value="1"/>
</dbReference>
<dbReference type="Pfam" id="PF00989">
    <property type="entry name" value="PAS"/>
    <property type="match status" value="1"/>
</dbReference>
<dbReference type="CDD" id="cd00130">
    <property type="entry name" value="PAS"/>
    <property type="match status" value="1"/>
</dbReference>
<dbReference type="InterPro" id="IPR029016">
    <property type="entry name" value="GAF-like_dom_sf"/>
</dbReference>
<evidence type="ECO:0000256" key="10">
    <source>
        <dbReference type="ARBA" id="ARBA00022777"/>
    </source>
</evidence>
<dbReference type="PANTHER" id="PTHR24421:SF58">
    <property type="entry name" value="SIGNAL TRANSDUCTION HISTIDINE-PROTEIN KINASE_PHOSPHATASE UHPB"/>
    <property type="match status" value="1"/>
</dbReference>
<evidence type="ECO:0000256" key="13">
    <source>
        <dbReference type="ARBA" id="ARBA00023014"/>
    </source>
</evidence>
<evidence type="ECO:0000256" key="14">
    <source>
        <dbReference type="ARBA" id="ARBA00024827"/>
    </source>
</evidence>
<evidence type="ECO:0000256" key="17">
    <source>
        <dbReference type="SAM" id="Phobius"/>
    </source>
</evidence>
<gene>
    <name evidence="20" type="ORF">SAMN04488087_1811</name>
</gene>
<dbReference type="CDD" id="cd16917">
    <property type="entry name" value="HATPase_UhpB-NarQ-NarX-like"/>
    <property type="match status" value="1"/>
</dbReference>
<evidence type="ECO:0000256" key="9">
    <source>
        <dbReference type="ARBA" id="ARBA00022723"/>
    </source>
</evidence>
<evidence type="ECO:0000256" key="5">
    <source>
        <dbReference type="ARBA" id="ARBA00017322"/>
    </source>
</evidence>
<dbReference type="Gene3D" id="1.20.5.1930">
    <property type="match status" value="1"/>
</dbReference>
<comment type="cofactor">
    <cofactor evidence="2">
        <name>[4Fe-4S] cluster</name>
        <dbReference type="ChEBI" id="CHEBI:49883"/>
    </cofactor>
</comment>
<feature type="coiled-coil region" evidence="16">
    <location>
        <begin position="426"/>
        <end position="453"/>
    </location>
</feature>
<dbReference type="NCBIfam" id="TIGR00229">
    <property type="entry name" value="sensory_box"/>
    <property type="match status" value="1"/>
</dbReference>
<dbReference type="SMART" id="SM00065">
    <property type="entry name" value="GAF"/>
    <property type="match status" value="1"/>
</dbReference>
<evidence type="ECO:0000256" key="3">
    <source>
        <dbReference type="ARBA" id="ARBA00004496"/>
    </source>
</evidence>
<keyword evidence="9" id="KW-0479">Metal-binding</keyword>
<dbReference type="SMART" id="SM00387">
    <property type="entry name" value="HATPase_c"/>
    <property type="match status" value="1"/>
</dbReference>
<evidence type="ECO:0000256" key="8">
    <source>
        <dbReference type="ARBA" id="ARBA00022679"/>
    </source>
</evidence>
<dbReference type="PRINTS" id="PR00344">
    <property type="entry name" value="BCTRLSENSOR"/>
</dbReference>
<dbReference type="STRING" id="633813.SAMN04488087_1811"/>
<dbReference type="Pfam" id="PF07730">
    <property type="entry name" value="HisKA_3"/>
    <property type="match status" value="1"/>
</dbReference>
<comment type="catalytic activity">
    <reaction evidence="1">
        <text>ATP + protein L-histidine = ADP + protein N-phospho-L-histidine.</text>
        <dbReference type="EC" id="2.7.13.3"/>
    </reaction>
</comment>
<keyword evidence="7" id="KW-0963">Cytoplasm</keyword>
<dbReference type="Pfam" id="PF01590">
    <property type="entry name" value="GAF"/>
    <property type="match status" value="1"/>
</dbReference>
<dbReference type="GO" id="GO:0016020">
    <property type="term" value="C:membrane"/>
    <property type="evidence" value="ECO:0007669"/>
    <property type="project" value="InterPro"/>
</dbReference>
<keyword evidence="21" id="KW-1185">Reference proteome</keyword>
<dbReference type="InterPro" id="IPR011712">
    <property type="entry name" value="Sig_transdc_His_kin_sub3_dim/P"/>
</dbReference>
<protein>
    <recommendedName>
        <fullName evidence="5">Oxygen sensor histidine kinase NreB</fullName>
        <ecNumber evidence="4">2.7.13.3</ecNumber>
    </recommendedName>
    <alternativeName>
        <fullName evidence="15">Nitrogen regulation protein B</fullName>
    </alternativeName>
</protein>
<evidence type="ECO:0000256" key="7">
    <source>
        <dbReference type="ARBA" id="ARBA00022490"/>
    </source>
</evidence>
<evidence type="ECO:0000259" key="18">
    <source>
        <dbReference type="PROSITE" id="PS50109"/>
    </source>
</evidence>
<evidence type="ECO:0000256" key="11">
    <source>
        <dbReference type="ARBA" id="ARBA00023004"/>
    </source>
</evidence>
<dbReference type="InterPro" id="IPR035965">
    <property type="entry name" value="PAS-like_dom_sf"/>
</dbReference>
<accession>A0A1M6UQ67</accession>
<evidence type="ECO:0000313" key="20">
    <source>
        <dbReference type="EMBL" id="SHK71286.1"/>
    </source>
</evidence>
<dbReference type="InterPro" id="IPR000014">
    <property type="entry name" value="PAS"/>
</dbReference>
<sequence length="605" mass="68415">MAVQEPMRVRRKKRRFWMDPAGIALLYWGVGLLWVFLSDHLLLKAGVDPATLTRWQTAKGVVFVTLSALGLYGLMQIGRRLLLEQTKRLKESEANYRLLFEHNPRPMWIYDLETLRFLAVNRAAVALYGYNEQEFRRMTILDIRPEEDRPRVAASAWAPRGAFKHSGPWRHLTRDGRLLEVEIDSHLIEWEGRPAVLVLVQDVTERNRIARENARYREGLERLLEVSRQLMSEATDCERLQVELVATVRKIVPSADAVLLWMRRGDRFVLVQRNGGPEELKPGFALPLTAELINRLETIDTLDPVEAAVLQARTVPALRHLKAALAVPIRTDDTLEGVICADSFTRADAFAPYERALLQSLAALASVLLQNVRLFMQLRRLSRRLLIAHEEERRRIARELHDEVGALLTSAQLCLGMAKPEVRAEQHALAQNLQEARELIDRLSQEIRQLTLQLRPPLLDELGLVGALQAYIGRYQKQTGITVHLTAALNPEDRLPELVELTAYRFVQEALTNVARHAQASDVTVRLHLTGRELLLTVEDQGIGFDPQAVFAAGRSMGLAAMRERIELLGGRLEIASQPGQGTRLSALLPIPEEANRLVSTEVSL</sequence>
<name>A0A1M6UQ67_9BACT</name>
<feature type="domain" description="Histidine kinase" evidence="18">
    <location>
        <begin position="395"/>
        <end position="593"/>
    </location>
</feature>
<comment type="function">
    <text evidence="14">Member of the two-component regulatory system NreB/NreC involved in the control of dissimilatory nitrate/nitrite reduction in response to oxygen. NreB functions as a direct oxygen sensor histidine kinase which is autophosphorylated, in the absence of oxygen, probably at the conserved histidine residue, and transfers its phosphate group probably to a conserved aspartate residue of NreC. NreB/NreC activates the expression of the nitrate (narGHJI) and nitrite (nir) reductase operons, as well as the putative nitrate transporter gene narT.</text>
</comment>
<keyword evidence="16" id="KW-0175">Coiled coil</keyword>
<comment type="subcellular location">
    <subcellularLocation>
        <location evidence="3">Cytoplasm</location>
    </subcellularLocation>
</comment>
<dbReference type="Gene3D" id="3.30.450.40">
    <property type="match status" value="1"/>
</dbReference>
<keyword evidence="10" id="KW-0418">Kinase</keyword>
<dbReference type="EMBL" id="FRAU01000005">
    <property type="protein sequence ID" value="SHK71286.1"/>
    <property type="molecule type" value="Genomic_DNA"/>
</dbReference>
<dbReference type="InterPro" id="IPR003018">
    <property type="entry name" value="GAF"/>
</dbReference>
<dbReference type="PROSITE" id="PS50109">
    <property type="entry name" value="HIS_KIN"/>
    <property type="match status" value="1"/>
</dbReference>
<dbReference type="GO" id="GO:0051539">
    <property type="term" value="F:4 iron, 4 sulfur cluster binding"/>
    <property type="evidence" value="ECO:0007669"/>
    <property type="project" value="UniProtKB-KW"/>
</dbReference>
<dbReference type="Pfam" id="PF02518">
    <property type="entry name" value="HATPase_c"/>
    <property type="match status" value="1"/>
</dbReference>
<dbReference type="InterPro" id="IPR050482">
    <property type="entry name" value="Sensor_HK_TwoCompSys"/>
</dbReference>
<dbReference type="SUPFAM" id="SSF55785">
    <property type="entry name" value="PYP-like sensor domain (PAS domain)"/>
    <property type="match status" value="1"/>
</dbReference>
<organism evidence="20 21">
    <name type="scientific">Rhodothermus profundi</name>
    <dbReference type="NCBI Taxonomy" id="633813"/>
    <lineage>
        <taxon>Bacteria</taxon>
        <taxon>Pseudomonadati</taxon>
        <taxon>Rhodothermota</taxon>
        <taxon>Rhodothermia</taxon>
        <taxon>Rhodothermales</taxon>
        <taxon>Rhodothermaceae</taxon>
        <taxon>Rhodothermus</taxon>
    </lineage>
</organism>
<dbReference type="SUPFAM" id="SSF55781">
    <property type="entry name" value="GAF domain-like"/>
    <property type="match status" value="1"/>
</dbReference>
<feature type="transmembrane region" description="Helical" evidence="17">
    <location>
        <begin position="16"/>
        <end position="37"/>
    </location>
</feature>
<dbReference type="EC" id="2.7.13.3" evidence="4"/>